<reference evidence="2 3" key="1">
    <citation type="submission" date="2018-05" db="EMBL/GenBank/DDBJ databases">
        <title>Draft Genome Sequences for a Diverse set of 7 Haemophilus Species.</title>
        <authorList>
            <person name="Nichols M."/>
            <person name="Topaz N."/>
            <person name="Wang X."/>
            <person name="Wang X."/>
            <person name="Boxrud D."/>
        </authorList>
    </citation>
    <scope>NUCLEOTIDE SEQUENCE [LARGE SCALE GENOMIC DNA]</scope>
    <source>
        <strain evidence="2 3">C2002001239</strain>
    </source>
</reference>
<dbReference type="RefSeq" id="WP_111402318.1">
    <property type="nucleotide sequence ID" value="NZ_QEPN01000002.1"/>
</dbReference>
<keyword evidence="1" id="KW-0732">Signal</keyword>
<evidence type="ECO:0000313" key="2">
    <source>
        <dbReference type="EMBL" id="RDE73202.1"/>
    </source>
</evidence>
<evidence type="ECO:0000313" key="3">
    <source>
        <dbReference type="Proteomes" id="UP000253872"/>
    </source>
</evidence>
<sequence>MKFNKSILFTTLIASTVALTACNEEKKVAPANNAQATQEKKVDAQDAKTQFEQAVKITATKRTLAKDAKGNATVSVTYYIENTGDKAIKAIHWISAYSFEGKILYVANLPLDFADAIPVKAKATFNETTALENIPAEFRSTVENPNSNIQTIIGPMSIEFADGSKIIANK</sequence>
<dbReference type="PROSITE" id="PS51257">
    <property type="entry name" value="PROKAR_LIPOPROTEIN"/>
    <property type="match status" value="1"/>
</dbReference>
<dbReference type="AlphaFoldDB" id="A0A369YEK4"/>
<dbReference type="EMBL" id="QEPN01000002">
    <property type="protein sequence ID" value="RDE73202.1"/>
    <property type="molecule type" value="Genomic_DNA"/>
</dbReference>
<dbReference type="STRING" id="1035839.GCA_000238795_00360"/>
<evidence type="ECO:0000256" key="1">
    <source>
        <dbReference type="SAM" id="SignalP"/>
    </source>
</evidence>
<comment type="caution">
    <text evidence="2">The sequence shown here is derived from an EMBL/GenBank/DDBJ whole genome shotgun (WGS) entry which is preliminary data.</text>
</comment>
<feature type="signal peptide" evidence="1">
    <location>
        <begin position="1"/>
        <end position="20"/>
    </location>
</feature>
<proteinExistence type="predicted"/>
<evidence type="ECO:0008006" key="4">
    <source>
        <dbReference type="Google" id="ProtNLM"/>
    </source>
</evidence>
<name>A0A369YEK4_9PAST</name>
<organism evidence="2 3">
    <name type="scientific">Haemophilus sputorum</name>
    <dbReference type="NCBI Taxonomy" id="1078480"/>
    <lineage>
        <taxon>Bacteria</taxon>
        <taxon>Pseudomonadati</taxon>
        <taxon>Pseudomonadota</taxon>
        <taxon>Gammaproteobacteria</taxon>
        <taxon>Pasteurellales</taxon>
        <taxon>Pasteurellaceae</taxon>
        <taxon>Haemophilus</taxon>
    </lineage>
</organism>
<feature type="chain" id="PRO_5016917884" description="DUF5067 domain-containing protein" evidence="1">
    <location>
        <begin position="21"/>
        <end position="170"/>
    </location>
</feature>
<accession>A0A369YEK4</accession>
<dbReference type="Proteomes" id="UP000253872">
    <property type="component" value="Unassembled WGS sequence"/>
</dbReference>
<protein>
    <recommendedName>
        <fullName evidence="4">DUF5067 domain-containing protein</fullName>
    </recommendedName>
</protein>
<gene>
    <name evidence="2" type="ORF">DPV93_03685</name>
</gene>